<evidence type="ECO:0000256" key="8">
    <source>
        <dbReference type="SAM" id="MobiDB-lite"/>
    </source>
</evidence>
<feature type="domain" description="Aspartate/glutamate/uridylate kinase" evidence="9">
    <location>
        <begin position="36"/>
        <end position="260"/>
    </location>
</feature>
<dbReference type="EMBL" id="JAINUL010000001">
    <property type="protein sequence ID" value="MCC0100067.1"/>
    <property type="molecule type" value="Genomic_DNA"/>
</dbReference>
<dbReference type="InterPro" id="IPR001048">
    <property type="entry name" value="Asp/Glu/Uridylate_kinase"/>
</dbReference>
<dbReference type="GO" id="GO:0016301">
    <property type="term" value="F:kinase activity"/>
    <property type="evidence" value="ECO:0007669"/>
    <property type="project" value="UniProtKB-KW"/>
</dbReference>
<feature type="compositionally biased region" description="Low complexity" evidence="8">
    <location>
        <begin position="1"/>
        <end position="10"/>
    </location>
</feature>
<evidence type="ECO:0000313" key="11">
    <source>
        <dbReference type="Proteomes" id="UP001520654"/>
    </source>
</evidence>
<dbReference type="SUPFAM" id="SSF53633">
    <property type="entry name" value="Carbamate kinase-like"/>
    <property type="match status" value="1"/>
</dbReference>
<dbReference type="Proteomes" id="UP001520654">
    <property type="component" value="Unassembled WGS sequence"/>
</dbReference>
<keyword evidence="3" id="KW-0808">Transferase</keyword>
<evidence type="ECO:0000256" key="3">
    <source>
        <dbReference type="ARBA" id="ARBA00022679"/>
    </source>
</evidence>
<evidence type="ECO:0000256" key="4">
    <source>
        <dbReference type="ARBA" id="ARBA00022741"/>
    </source>
</evidence>
<accession>A0ABS8EGD2</accession>
<dbReference type="Pfam" id="PF00696">
    <property type="entry name" value="AA_kinase"/>
    <property type="match status" value="1"/>
</dbReference>
<comment type="caution">
    <text evidence="10">The sequence shown here is derived from an EMBL/GenBank/DDBJ whole genome shotgun (WGS) entry which is preliminary data.</text>
</comment>
<name>A0ABS8EGD2_9ACTN</name>
<evidence type="ECO:0000256" key="2">
    <source>
        <dbReference type="ARBA" id="ARBA00013059"/>
    </source>
</evidence>
<evidence type="ECO:0000256" key="7">
    <source>
        <dbReference type="ARBA" id="ARBA00047872"/>
    </source>
</evidence>
<keyword evidence="11" id="KW-1185">Reference proteome</keyword>
<evidence type="ECO:0000256" key="1">
    <source>
        <dbReference type="ARBA" id="ARBA00010122"/>
    </source>
</evidence>
<feature type="region of interest" description="Disordered" evidence="8">
    <location>
        <begin position="1"/>
        <end position="30"/>
    </location>
</feature>
<dbReference type="PANTHER" id="PTHR21499">
    <property type="entry name" value="ASPARTATE KINASE"/>
    <property type="match status" value="1"/>
</dbReference>
<comment type="catalytic activity">
    <reaction evidence="7">
        <text>L-aspartate + ATP = 4-phospho-L-aspartate + ADP</text>
        <dbReference type="Rhea" id="RHEA:23776"/>
        <dbReference type="ChEBI" id="CHEBI:29991"/>
        <dbReference type="ChEBI" id="CHEBI:30616"/>
        <dbReference type="ChEBI" id="CHEBI:57535"/>
        <dbReference type="ChEBI" id="CHEBI:456216"/>
        <dbReference type="EC" id="2.7.2.4"/>
    </reaction>
</comment>
<protein>
    <recommendedName>
        <fullName evidence="2">aspartate kinase</fullName>
        <ecNumber evidence="2">2.7.2.4</ecNumber>
    </recommendedName>
</protein>
<evidence type="ECO:0000259" key="9">
    <source>
        <dbReference type="Pfam" id="PF00696"/>
    </source>
</evidence>
<gene>
    <name evidence="10" type="ORF">K7B10_35850</name>
</gene>
<evidence type="ECO:0000313" key="10">
    <source>
        <dbReference type="EMBL" id="MCC0100067.1"/>
    </source>
</evidence>
<comment type="similarity">
    <text evidence="1">Belongs to the aspartokinase family.</text>
</comment>
<dbReference type="InterPro" id="IPR036393">
    <property type="entry name" value="AceGlu_kinase-like_sf"/>
</dbReference>
<keyword evidence="4" id="KW-0547">Nucleotide-binding</keyword>
<evidence type="ECO:0000256" key="5">
    <source>
        <dbReference type="ARBA" id="ARBA00022777"/>
    </source>
</evidence>
<dbReference type="EC" id="2.7.2.4" evidence="2"/>
<dbReference type="Gene3D" id="3.40.1160.10">
    <property type="entry name" value="Acetylglutamate kinase-like"/>
    <property type="match status" value="1"/>
</dbReference>
<reference evidence="10 11" key="1">
    <citation type="submission" date="2021-08" db="EMBL/GenBank/DDBJ databases">
        <title>Genomic Architecture of Streptomyces flavotricini NGL1 and Streptomyces erythrochromogenes HMS4 With Differential Plant Beneficial attributes and laccase production capabilities.</title>
        <authorList>
            <person name="Salwan R."/>
            <person name="Kaur R."/>
            <person name="Sharma V."/>
        </authorList>
    </citation>
    <scope>NUCLEOTIDE SEQUENCE [LARGE SCALE GENOMIC DNA]</scope>
    <source>
        <strain evidence="10 11">NGL1</strain>
    </source>
</reference>
<dbReference type="PANTHER" id="PTHR21499:SF3">
    <property type="entry name" value="ASPARTOKINASE"/>
    <property type="match status" value="1"/>
</dbReference>
<organism evidence="10 11">
    <name type="scientific">Streptomyces flavotricini</name>
    <dbReference type="NCBI Taxonomy" id="66888"/>
    <lineage>
        <taxon>Bacteria</taxon>
        <taxon>Bacillati</taxon>
        <taxon>Actinomycetota</taxon>
        <taxon>Actinomycetes</taxon>
        <taxon>Kitasatosporales</taxon>
        <taxon>Streptomycetaceae</taxon>
        <taxon>Streptomyces</taxon>
    </lineage>
</organism>
<evidence type="ECO:0000256" key="6">
    <source>
        <dbReference type="ARBA" id="ARBA00022840"/>
    </source>
</evidence>
<proteinExistence type="inferred from homology"/>
<keyword evidence="6" id="KW-0067">ATP-binding</keyword>
<keyword evidence="5 10" id="KW-0418">Kinase</keyword>
<sequence>MAVAGRRQPAGGRGAERGADRGGTPRPGHAVSAARVLKFGGSSFAGPDGYERVADAVGRRLREGRGPLAVVVSAGPGETEALRERLLGIDPHPEDETLAGLLTLADTAGAQLLAAALHRAGVGSAVLAGQQLGLVSDSVFARARLVHTDPGALTAALARHEVVVVPGGQAVDAQGRPTWLGKNSSDLSAVAVAAAVGAPACEIHSDVDGIYSADPHLVPGARLLPLVSYDTASLLSLHGAKVIHRRAVEMARKCGVELVLRHGRPPFAHGTRVGAAGEPVRAVVLNRRSVALRYSGEAEADRAYAALRAANADAVRLGGGPLVVAVGGFLDLAEFHRRRGLAPGSGAGVPVTVLRGPVATTHLAADADGAVALARRLHGTFENGPAPRARPLRLAGV</sequence>